<evidence type="ECO:0000313" key="2">
    <source>
        <dbReference type="EMBL" id="KAK0134670.1"/>
    </source>
</evidence>
<reference evidence="2" key="1">
    <citation type="journal article" date="2023" name="Front. Mar. Sci.">
        <title>A new Merluccius polli reference genome to investigate the effects of global change in West African waters.</title>
        <authorList>
            <person name="Mateo J.L."/>
            <person name="Blanco-Fernandez C."/>
            <person name="Garcia-Vazquez E."/>
            <person name="Machado-Schiaffino G."/>
        </authorList>
    </citation>
    <scope>NUCLEOTIDE SEQUENCE</scope>
    <source>
        <strain evidence="2">C29</strain>
        <tissue evidence="2">Fin</tissue>
    </source>
</reference>
<gene>
    <name evidence="3" type="ORF">N1851_004784</name>
    <name evidence="2" type="ORF">N1851_029683</name>
</gene>
<evidence type="ECO:0000313" key="4">
    <source>
        <dbReference type="Proteomes" id="UP001174136"/>
    </source>
</evidence>
<proteinExistence type="predicted"/>
<comment type="caution">
    <text evidence="2">The sequence shown here is derived from an EMBL/GenBank/DDBJ whole genome shotgun (WGS) entry which is preliminary data.</text>
</comment>
<sequence>MATQRRMLVFKIQRRLSELNNNQLQAVANEIDDGQQTKNVEELDEPELYDLIVDYLRSEKLKALEDEGMAQLLTLEDLLDDLLCDIDLRASATDHTGSHPVEDPDPPTQPPAPSTADTTARDSPRHLSALATDDIIHLPTMFGDLHTNPPTEDRDTPAPAKERDPTTPILIKSSLIGTGGAPRGRMSSSSADQVVSDDFLLEHITKSTSEEEGRLKRLSVAKTRPVTVSAAQHDSNEQTDQTKQTKLNKVDSELQANRAAINELTVQVSSLTKHLAQMVKPTENLTRNPSIPVTQIQSPATQTQRGRCNDCVQKGNLTCPHCFICSQAGHRAIGCLQRKLSGNGMRSLERGKQ</sequence>
<dbReference type="EMBL" id="JAOPHQ010005691">
    <property type="protein sequence ID" value="KAK0134670.1"/>
    <property type="molecule type" value="Genomic_DNA"/>
</dbReference>
<dbReference type="AlphaFoldDB" id="A0AA47M6U2"/>
<organism evidence="2 4">
    <name type="scientific">Merluccius polli</name>
    <name type="common">Benguela hake</name>
    <name type="synonym">Merluccius cadenati</name>
    <dbReference type="NCBI Taxonomy" id="89951"/>
    <lineage>
        <taxon>Eukaryota</taxon>
        <taxon>Metazoa</taxon>
        <taxon>Chordata</taxon>
        <taxon>Craniata</taxon>
        <taxon>Vertebrata</taxon>
        <taxon>Euteleostomi</taxon>
        <taxon>Actinopterygii</taxon>
        <taxon>Neopterygii</taxon>
        <taxon>Teleostei</taxon>
        <taxon>Neoteleostei</taxon>
        <taxon>Acanthomorphata</taxon>
        <taxon>Zeiogadaria</taxon>
        <taxon>Gadariae</taxon>
        <taxon>Gadiformes</taxon>
        <taxon>Gadoidei</taxon>
        <taxon>Merlucciidae</taxon>
        <taxon>Merluccius</taxon>
    </lineage>
</organism>
<keyword evidence="4" id="KW-1185">Reference proteome</keyword>
<feature type="region of interest" description="Disordered" evidence="1">
    <location>
        <begin position="140"/>
        <end position="191"/>
    </location>
</feature>
<accession>A0AA47M6U2</accession>
<evidence type="ECO:0000256" key="1">
    <source>
        <dbReference type="SAM" id="MobiDB-lite"/>
    </source>
</evidence>
<feature type="compositionally biased region" description="Basic and acidic residues" evidence="1">
    <location>
        <begin position="151"/>
        <end position="165"/>
    </location>
</feature>
<dbReference type="EMBL" id="JAOPHQ010000724">
    <property type="protein sequence ID" value="KAK0153523.1"/>
    <property type="molecule type" value="Genomic_DNA"/>
</dbReference>
<feature type="region of interest" description="Disordered" evidence="1">
    <location>
        <begin position="226"/>
        <end position="246"/>
    </location>
</feature>
<feature type="region of interest" description="Disordered" evidence="1">
    <location>
        <begin position="94"/>
        <end position="123"/>
    </location>
</feature>
<feature type="compositionally biased region" description="Polar residues" evidence="1">
    <location>
        <begin position="229"/>
        <end position="246"/>
    </location>
</feature>
<protein>
    <submittedName>
        <fullName evidence="2">Uncharacterized protein</fullName>
    </submittedName>
</protein>
<evidence type="ECO:0000313" key="3">
    <source>
        <dbReference type="EMBL" id="KAK0153523.1"/>
    </source>
</evidence>
<name>A0AA47M6U2_MERPO</name>
<dbReference type="Proteomes" id="UP001174136">
    <property type="component" value="Unassembled WGS sequence"/>
</dbReference>